<sequence>MLRTGDESEIGQMGRANIHPNP</sequence>
<comment type="caution">
    <text evidence="2">The sequence shown here is derived from an EMBL/GenBank/DDBJ whole genome shotgun (WGS) entry which is preliminary data.</text>
</comment>
<dbReference type="EMBL" id="VYYT01000378">
    <property type="protein sequence ID" value="KAK2738669.1"/>
    <property type="molecule type" value="Genomic_DNA"/>
</dbReference>
<feature type="region of interest" description="Disordered" evidence="1">
    <location>
        <begin position="1"/>
        <end position="22"/>
    </location>
</feature>
<accession>A0AAE0D1R8</accession>
<reference evidence="2" key="1">
    <citation type="submission" date="2023-02" db="EMBL/GenBank/DDBJ databases">
        <title>Colletotrichum kahawae CIFC_Que2 genome sequencing and assembly.</title>
        <authorList>
            <person name="Baroncelli R."/>
        </authorList>
    </citation>
    <scope>NUCLEOTIDE SEQUENCE</scope>
    <source>
        <strain evidence="2">CIFC_Que2</strain>
    </source>
</reference>
<evidence type="ECO:0000256" key="1">
    <source>
        <dbReference type="SAM" id="MobiDB-lite"/>
    </source>
</evidence>
<evidence type="ECO:0000313" key="2">
    <source>
        <dbReference type="EMBL" id="KAK2738669.1"/>
    </source>
</evidence>
<keyword evidence="3" id="KW-1185">Reference proteome</keyword>
<proteinExistence type="predicted"/>
<organism evidence="2 3">
    <name type="scientific">Colletotrichum kahawae</name>
    <name type="common">Coffee berry disease fungus</name>
    <dbReference type="NCBI Taxonomy" id="34407"/>
    <lineage>
        <taxon>Eukaryota</taxon>
        <taxon>Fungi</taxon>
        <taxon>Dikarya</taxon>
        <taxon>Ascomycota</taxon>
        <taxon>Pezizomycotina</taxon>
        <taxon>Sordariomycetes</taxon>
        <taxon>Hypocreomycetidae</taxon>
        <taxon>Glomerellales</taxon>
        <taxon>Glomerellaceae</taxon>
        <taxon>Colletotrichum</taxon>
        <taxon>Colletotrichum gloeosporioides species complex</taxon>
    </lineage>
</organism>
<name>A0AAE0D1R8_COLKA</name>
<dbReference type="AlphaFoldDB" id="A0AAE0D1R8"/>
<dbReference type="Proteomes" id="UP001281614">
    <property type="component" value="Unassembled WGS sequence"/>
</dbReference>
<protein>
    <submittedName>
        <fullName evidence="2">Uncharacterized protein</fullName>
    </submittedName>
</protein>
<evidence type="ECO:0000313" key="3">
    <source>
        <dbReference type="Proteomes" id="UP001281614"/>
    </source>
</evidence>
<gene>
    <name evidence="2" type="ORF">CKAH01_07359</name>
</gene>